<keyword evidence="4" id="KW-0560">Oxidoreductase</keyword>
<sequence length="387" mass="42781">MRSSSEQYDAIVVGVGGIGSAAVYHLARRGLNVLGLDQYDIPNSIGSSHGDSRLIRLTNHEDPEYVPHVRRSLSLWESLEEEYGEQLLHRTGTVDAGLADSETVQGALKACTDYDLPHEHLSARELSEKFPGFELPPDFEAVYQPDGGFINPTKCVQAHVELGQEHGATTHAHETVVDWESSADGVTVETDRTTYEADHVVVTAGAWTQLLVEELEETLTPWRVIVGGFQPENRTQFTADSFPVFSIEDEQQSYYGGPAAGISGFKFGLVDNLEDVADPSDFDPRPTEKERERLRTVLHENAQRYFPEGAKSIKRLKTCMVTHTPDQDFIVDYLPSDPNVVVGAGFSGKGFKFSCLMGELLADLVTESDSAVDIDLFDIDRFQAVTR</sequence>
<protein>
    <submittedName>
        <fullName evidence="6">Sarcosine oxidase</fullName>
    </submittedName>
</protein>
<dbReference type="Gene3D" id="3.30.9.10">
    <property type="entry name" value="D-Amino Acid Oxidase, subunit A, domain 2"/>
    <property type="match status" value="1"/>
</dbReference>
<evidence type="ECO:0000256" key="2">
    <source>
        <dbReference type="ARBA" id="ARBA00022630"/>
    </source>
</evidence>
<proteinExistence type="predicted"/>
<evidence type="ECO:0000256" key="3">
    <source>
        <dbReference type="ARBA" id="ARBA00022827"/>
    </source>
</evidence>
<dbReference type="RefSeq" id="WP_089699419.1">
    <property type="nucleotide sequence ID" value="NZ_FNHL01000005.1"/>
</dbReference>
<reference evidence="7" key="1">
    <citation type="submission" date="2016-10" db="EMBL/GenBank/DDBJ databases">
        <authorList>
            <person name="Varghese N."/>
            <person name="Submissions S."/>
        </authorList>
    </citation>
    <scope>NUCLEOTIDE SEQUENCE [LARGE SCALE GENOMIC DNA]</scope>
    <source>
        <strain evidence="7">CGMCC 1.10119</strain>
    </source>
</reference>
<dbReference type="NCBIfam" id="NF008425">
    <property type="entry name" value="PRK11259.1"/>
    <property type="match status" value="1"/>
</dbReference>
<keyword evidence="2" id="KW-0285">Flavoprotein</keyword>
<organism evidence="6 7">
    <name type="scientific">Halogranum gelatinilyticum</name>
    <dbReference type="NCBI Taxonomy" id="660521"/>
    <lineage>
        <taxon>Archaea</taxon>
        <taxon>Methanobacteriati</taxon>
        <taxon>Methanobacteriota</taxon>
        <taxon>Stenosarchaea group</taxon>
        <taxon>Halobacteria</taxon>
        <taxon>Halobacteriales</taxon>
        <taxon>Haloferacaceae</taxon>
    </lineage>
</organism>
<evidence type="ECO:0000256" key="4">
    <source>
        <dbReference type="ARBA" id="ARBA00023002"/>
    </source>
</evidence>
<evidence type="ECO:0000259" key="5">
    <source>
        <dbReference type="Pfam" id="PF01266"/>
    </source>
</evidence>
<dbReference type="PANTHER" id="PTHR10961">
    <property type="entry name" value="PEROXISOMAL SARCOSINE OXIDASE"/>
    <property type="match status" value="1"/>
</dbReference>
<dbReference type="SUPFAM" id="SSF51905">
    <property type="entry name" value="FAD/NAD(P)-binding domain"/>
    <property type="match status" value="1"/>
</dbReference>
<keyword evidence="3" id="KW-0274">FAD</keyword>
<evidence type="ECO:0000313" key="6">
    <source>
        <dbReference type="EMBL" id="SDN11436.1"/>
    </source>
</evidence>
<dbReference type="InterPro" id="IPR045170">
    <property type="entry name" value="MTOX"/>
</dbReference>
<dbReference type="OrthoDB" id="300965at2157"/>
<accession>A0A1G9YSQ0</accession>
<feature type="domain" description="FAD dependent oxidoreductase" evidence="5">
    <location>
        <begin position="9"/>
        <end position="364"/>
    </location>
</feature>
<dbReference type="Proteomes" id="UP000199451">
    <property type="component" value="Unassembled WGS sequence"/>
</dbReference>
<gene>
    <name evidence="6" type="ORF">SAMN04487949_3418</name>
</gene>
<dbReference type="AlphaFoldDB" id="A0A1G9YSQ0"/>
<keyword evidence="7" id="KW-1185">Reference proteome</keyword>
<dbReference type="PANTHER" id="PTHR10961:SF7">
    <property type="entry name" value="FAD DEPENDENT OXIDOREDUCTASE DOMAIN-CONTAINING PROTEIN"/>
    <property type="match status" value="1"/>
</dbReference>
<dbReference type="Gene3D" id="3.50.50.60">
    <property type="entry name" value="FAD/NAD(P)-binding domain"/>
    <property type="match status" value="1"/>
</dbReference>
<evidence type="ECO:0000256" key="1">
    <source>
        <dbReference type="ARBA" id="ARBA00001974"/>
    </source>
</evidence>
<dbReference type="GO" id="GO:0050660">
    <property type="term" value="F:flavin adenine dinucleotide binding"/>
    <property type="evidence" value="ECO:0007669"/>
    <property type="project" value="InterPro"/>
</dbReference>
<dbReference type="InterPro" id="IPR006076">
    <property type="entry name" value="FAD-dep_OxRdtase"/>
</dbReference>
<evidence type="ECO:0000313" key="7">
    <source>
        <dbReference type="Proteomes" id="UP000199451"/>
    </source>
</evidence>
<dbReference type="SUPFAM" id="SSF54373">
    <property type="entry name" value="FAD-linked reductases, C-terminal domain"/>
    <property type="match status" value="1"/>
</dbReference>
<dbReference type="EMBL" id="FNHL01000005">
    <property type="protein sequence ID" value="SDN11436.1"/>
    <property type="molecule type" value="Genomic_DNA"/>
</dbReference>
<dbReference type="GO" id="GO:0008115">
    <property type="term" value="F:sarcosine oxidase activity"/>
    <property type="evidence" value="ECO:0007669"/>
    <property type="project" value="TreeGrafter"/>
</dbReference>
<name>A0A1G9YSQ0_9EURY</name>
<dbReference type="Pfam" id="PF01266">
    <property type="entry name" value="DAO"/>
    <property type="match status" value="1"/>
</dbReference>
<comment type="cofactor">
    <cofactor evidence="1">
        <name>FAD</name>
        <dbReference type="ChEBI" id="CHEBI:57692"/>
    </cofactor>
</comment>
<dbReference type="STRING" id="660521.SAMN04487949_3418"/>
<dbReference type="InterPro" id="IPR036188">
    <property type="entry name" value="FAD/NAD-bd_sf"/>
</dbReference>